<keyword evidence="3" id="KW-1185">Reference proteome</keyword>
<dbReference type="EMBL" id="CP001941">
    <property type="protein sequence ID" value="ADD09266.1"/>
    <property type="molecule type" value="Genomic_DNA"/>
</dbReference>
<dbReference type="Proteomes" id="UP000001400">
    <property type="component" value="Chromosome"/>
</dbReference>
<keyword evidence="1 2" id="KW-0378">Hydrolase</keyword>
<evidence type="ECO:0000313" key="2">
    <source>
        <dbReference type="EMBL" id="ADD09266.1"/>
    </source>
</evidence>
<dbReference type="GeneID" id="8828425"/>
<dbReference type="HOGENOM" id="CLU_062658_5_1_2"/>
<dbReference type="CDD" id="cd03424">
    <property type="entry name" value="NUDIX_ADPRase_Nudt5_UGPPase_Nudt14"/>
    <property type="match status" value="1"/>
</dbReference>
<dbReference type="SUPFAM" id="SSF55811">
    <property type="entry name" value="Nudix"/>
    <property type="match status" value="1"/>
</dbReference>
<dbReference type="InterPro" id="IPR015797">
    <property type="entry name" value="NUDIX_hydrolase-like_dom_sf"/>
</dbReference>
<organism evidence="2 3">
    <name type="scientific">Aciduliprofundum boonei (strain DSM 19572 / T469)</name>
    <dbReference type="NCBI Taxonomy" id="439481"/>
    <lineage>
        <taxon>Archaea</taxon>
        <taxon>Methanobacteriati</taxon>
        <taxon>Thermoplasmatota</taxon>
        <taxon>DHVE2 group</taxon>
        <taxon>Candidatus Aciduliprofundum</taxon>
    </lineage>
</organism>
<accession>B5ICX4</accession>
<proteinExistence type="predicted"/>
<gene>
    <name evidence="2" type="ordered locus">Aboo_1460</name>
</gene>
<dbReference type="GO" id="GO:0019693">
    <property type="term" value="P:ribose phosphate metabolic process"/>
    <property type="evidence" value="ECO:0007669"/>
    <property type="project" value="TreeGrafter"/>
</dbReference>
<dbReference type="STRING" id="439481.Aboo_1460"/>
<reference evidence="2" key="1">
    <citation type="submission" date="2010-02" db="EMBL/GenBank/DDBJ databases">
        <title>Complete sequence of Aciduliprofundum boonei T469.</title>
        <authorList>
            <consortium name="US DOE Joint Genome Institute"/>
            <person name="Lucas S."/>
            <person name="Copeland A."/>
            <person name="Lapidus A."/>
            <person name="Cheng J.-F."/>
            <person name="Bruce D."/>
            <person name="Goodwin L."/>
            <person name="Pitluck S."/>
            <person name="Saunders E."/>
            <person name="Detter J.C."/>
            <person name="Han C."/>
            <person name="Tapia R."/>
            <person name="Land M."/>
            <person name="Hauser L."/>
            <person name="Kyrpides N."/>
            <person name="Mikhailova N."/>
            <person name="Flores G."/>
            <person name="Reysenbach A.-L."/>
            <person name="Woyke T."/>
        </authorList>
    </citation>
    <scope>NUCLEOTIDE SEQUENCE</scope>
    <source>
        <strain evidence="2">T469</strain>
    </source>
</reference>
<dbReference type="GO" id="GO:0006753">
    <property type="term" value="P:nucleoside phosphate metabolic process"/>
    <property type="evidence" value="ECO:0007669"/>
    <property type="project" value="TreeGrafter"/>
</dbReference>
<dbReference type="InterPro" id="IPR000086">
    <property type="entry name" value="NUDIX_hydrolase_dom"/>
</dbReference>
<dbReference type="eggNOG" id="arCOG01073">
    <property type="taxonomic scope" value="Archaea"/>
</dbReference>
<dbReference type="Pfam" id="PF00293">
    <property type="entry name" value="NUDIX"/>
    <property type="match status" value="1"/>
</dbReference>
<dbReference type="RefSeq" id="WP_008084065.1">
    <property type="nucleotide sequence ID" value="NC_013926.1"/>
</dbReference>
<dbReference type="PROSITE" id="PS51462">
    <property type="entry name" value="NUDIX"/>
    <property type="match status" value="1"/>
</dbReference>
<evidence type="ECO:0000313" key="3">
    <source>
        <dbReference type="Proteomes" id="UP000001400"/>
    </source>
</evidence>
<dbReference type="AlphaFoldDB" id="B5ICX4"/>
<dbReference type="PANTHER" id="PTHR11839">
    <property type="entry name" value="UDP/ADP-SUGAR PYROPHOSPHATASE"/>
    <property type="match status" value="1"/>
</dbReference>
<dbReference type="Gene3D" id="3.90.79.10">
    <property type="entry name" value="Nucleoside Triphosphate Pyrophosphohydrolase"/>
    <property type="match status" value="1"/>
</dbReference>
<dbReference type="GO" id="GO:0016787">
    <property type="term" value="F:hydrolase activity"/>
    <property type="evidence" value="ECO:0007669"/>
    <property type="project" value="UniProtKB-KW"/>
</dbReference>
<protein>
    <submittedName>
        <fullName evidence="2">NUDIX hydrolase</fullName>
    </submittedName>
</protein>
<name>B5ICX4_ACIB4</name>
<dbReference type="PANTHER" id="PTHR11839:SF1">
    <property type="entry name" value="ADP-SUGAR PYROPHOSPHATASE"/>
    <property type="match status" value="1"/>
</dbReference>
<evidence type="ECO:0000256" key="1">
    <source>
        <dbReference type="ARBA" id="ARBA00022801"/>
    </source>
</evidence>
<dbReference type="OrthoDB" id="40462at2157"/>
<dbReference type="KEGG" id="abi:Aboo_1460"/>
<sequence>MKVEKTEIICQGKFLKLKREYTDRGIWESVDMDGHTETAVVIAITKDNEVLLEKHYRVPLRKYVIELPAGLVDDESPEECARRELLEETGYEANELIYLFKGVVCQGLTRMESYYFYAPNVIYKSAQNLEPTEEIEILKIPLKDLDDFLFNLSDDLILSSNVLSVVYSLRRYLGKY</sequence>